<accession>A0ACC0GHE9</accession>
<comment type="caution">
    <text evidence="1">The sequence shown here is derived from an EMBL/GenBank/DDBJ whole genome shotgun (WGS) entry which is preliminary data.</text>
</comment>
<evidence type="ECO:0000313" key="2">
    <source>
        <dbReference type="Proteomes" id="UP001060215"/>
    </source>
</evidence>
<dbReference type="Proteomes" id="UP001060215">
    <property type="component" value="Chromosome 8"/>
</dbReference>
<name>A0ACC0GHE9_9ERIC</name>
<dbReference type="EMBL" id="CM045765">
    <property type="protein sequence ID" value="KAI8000389.1"/>
    <property type="molecule type" value="Genomic_DNA"/>
</dbReference>
<proteinExistence type="predicted"/>
<organism evidence="1 2">
    <name type="scientific">Camellia lanceoleosa</name>
    <dbReference type="NCBI Taxonomy" id="1840588"/>
    <lineage>
        <taxon>Eukaryota</taxon>
        <taxon>Viridiplantae</taxon>
        <taxon>Streptophyta</taxon>
        <taxon>Embryophyta</taxon>
        <taxon>Tracheophyta</taxon>
        <taxon>Spermatophyta</taxon>
        <taxon>Magnoliopsida</taxon>
        <taxon>eudicotyledons</taxon>
        <taxon>Gunneridae</taxon>
        <taxon>Pentapetalae</taxon>
        <taxon>asterids</taxon>
        <taxon>Ericales</taxon>
        <taxon>Theaceae</taxon>
        <taxon>Camellia</taxon>
    </lineage>
</organism>
<protein>
    <submittedName>
        <fullName evidence="1">Uncharacterized protein</fullName>
    </submittedName>
</protein>
<gene>
    <name evidence="1" type="ORF">LOK49_LG09G00707</name>
</gene>
<evidence type="ECO:0000313" key="1">
    <source>
        <dbReference type="EMBL" id="KAI8000389.1"/>
    </source>
</evidence>
<keyword evidence="2" id="KW-1185">Reference proteome</keyword>
<reference evidence="1 2" key="1">
    <citation type="journal article" date="2022" name="Plant J.">
        <title>Chromosome-level genome of Camellia lanceoleosa provides a valuable resource for understanding genome evolution and self-incompatibility.</title>
        <authorList>
            <person name="Gong W."/>
            <person name="Xiao S."/>
            <person name="Wang L."/>
            <person name="Liao Z."/>
            <person name="Chang Y."/>
            <person name="Mo W."/>
            <person name="Hu G."/>
            <person name="Li W."/>
            <person name="Zhao G."/>
            <person name="Zhu H."/>
            <person name="Hu X."/>
            <person name="Ji K."/>
            <person name="Xiang X."/>
            <person name="Song Q."/>
            <person name="Yuan D."/>
            <person name="Jin S."/>
            <person name="Zhang L."/>
        </authorList>
    </citation>
    <scope>NUCLEOTIDE SEQUENCE [LARGE SCALE GENOMIC DNA]</scope>
    <source>
        <strain evidence="1">SQ_2022a</strain>
    </source>
</reference>
<sequence length="99" mass="10889">MYKLKTQKIPFHSKLSYFMASIVLLLSELLKHQSPDPTCLLSPPPPPSAATAPPYSPAKWVVSKKSPRNAVHNCNKDEEEAAVGEDLPESAFCGDLVWP</sequence>